<evidence type="ECO:0000313" key="3">
    <source>
        <dbReference type="Proteomes" id="UP000829069"/>
    </source>
</evidence>
<sequence>MPPPTVAPAEDSLDRERYRSFKLRRALQFHGALWQQEVSTDVSSVAYGVLLALRSEPGIGQRELGQLAQLDKSTLAELLKRLEQSGFISTCRDESDRRRKSVTLEDAGEELLRDLMPRALRVNELMAEALDPEEVAQLDALLDKLLASPAAGTDTGG</sequence>
<dbReference type="InterPro" id="IPR036388">
    <property type="entry name" value="WH-like_DNA-bd_sf"/>
</dbReference>
<dbReference type="Pfam" id="PF01047">
    <property type="entry name" value="MarR"/>
    <property type="match status" value="1"/>
</dbReference>
<dbReference type="EMBL" id="CP093326">
    <property type="protein sequence ID" value="UNK46162.1"/>
    <property type="molecule type" value="Genomic_DNA"/>
</dbReference>
<reference evidence="2 3" key="1">
    <citation type="submission" date="2022-03" db="EMBL/GenBank/DDBJ databases">
        <title>Isotopic signatures of nitrous oxide derived from detoxification processes.</title>
        <authorList>
            <person name="Behrendt U."/>
            <person name="Buchen C."/>
            <person name="Well R."/>
            <person name="Ulrich A."/>
            <person name="Rohe L."/>
            <person name="Kolb S."/>
            <person name="Schloter M."/>
            <person name="Horn M.A."/>
            <person name="Augustin J."/>
        </authorList>
    </citation>
    <scope>NUCLEOTIDE SEQUENCE [LARGE SCALE GENOMIC DNA]</scope>
    <source>
        <strain evidence="2 3">S4-C24</strain>
    </source>
</reference>
<dbReference type="SMART" id="SM00347">
    <property type="entry name" value="HTH_MARR"/>
    <property type="match status" value="1"/>
</dbReference>
<dbReference type="Gene3D" id="1.10.10.10">
    <property type="entry name" value="Winged helix-like DNA-binding domain superfamily/Winged helix DNA-binding domain"/>
    <property type="match status" value="1"/>
</dbReference>
<dbReference type="InterPro" id="IPR039422">
    <property type="entry name" value="MarR/SlyA-like"/>
</dbReference>
<gene>
    <name evidence="2" type="ORF">MNQ99_01965</name>
</gene>
<dbReference type="RefSeq" id="WP_241914246.1">
    <property type="nucleotide sequence ID" value="NZ_CP093326.1"/>
</dbReference>
<evidence type="ECO:0000259" key="1">
    <source>
        <dbReference type="PROSITE" id="PS50995"/>
    </source>
</evidence>
<feature type="domain" description="HTH marR-type" evidence="1">
    <location>
        <begin position="10"/>
        <end position="147"/>
    </location>
</feature>
<keyword evidence="3" id="KW-1185">Reference proteome</keyword>
<protein>
    <submittedName>
        <fullName evidence="2">MarR family transcriptional regulator</fullName>
    </submittedName>
</protein>
<accession>A0ABY3W9M9</accession>
<dbReference type="SUPFAM" id="SSF46785">
    <property type="entry name" value="Winged helix' DNA-binding domain"/>
    <property type="match status" value="1"/>
</dbReference>
<dbReference type="Proteomes" id="UP000829069">
    <property type="component" value="Chromosome"/>
</dbReference>
<proteinExistence type="predicted"/>
<dbReference type="InterPro" id="IPR000835">
    <property type="entry name" value="HTH_MarR-typ"/>
</dbReference>
<dbReference type="PRINTS" id="PR00598">
    <property type="entry name" value="HTHMARR"/>
</dbReference>
<dbReference type="PANTHER" id="PTHR33164">
    <property type="entry name" value="TRANSCRIPTIONAL REGULATOR, MARR FAMILY"/>
    <property type="match status" value="1"/>
</dbReference>
<evidence type="ECO:0000313" key="2">
    <source>
        <dbReference type="EMBL" id="UNK46162.1"/>
    </source>
</evidence>
<dbReference type="PROSITE" id="PS50995">
    <property type="entry name" value="HTH_MARR_2"/>
    <property type="match status" value="1"/>
</dbReference>
<organism evidence="2 3">
    <name type="scientific">Arthrobacter sulfonylureivorans</name>
    <dbReference type="NCBI Taxonomy" id="2486855"/>
    <lineage>
        <taxon>Bacteria</taxon>
        <taxon>Bacillati</taxon>
        <taxon>Actinomycetota</taxon>
        <taxon>Actinomycetes</taxon>
        <taxon>Micrococcales</taxon>
        <taxon>Micrococcaceae</taxon>
        <taxon>Arthrobacter</taxon>
    </lineage>
</organism>
<name>A0ABY3W9M9_9MICC</name>
<dbReference type="PANTHER" id="PTHR33164:SF95">
    <property type="entry name" value="TRANSCRIPTIONAL REGULATOR"/>
    <property type="match status" value="1"/>
</dbReference>
<dbReference type="InterPro" id="IPR036390">
    <property type="entry name" value="WH_DNA-bd_sf"/>
</dbReference>